<comment type="caution">
    <text evidence="2">The sequence shown here is derived from an EMBL/GenBank/DDBJ whole genome shotgun (WGS) entry which is preliminary data.</text>
</comment>
<dbReference type="AlphaFoldDB" id="A0A9Q0M8H0"/>
<evidence type="ECO:0000256" key="1">
    <source>
        <dbReference type="SAM" id="Coils"/>
    </source>
</evidence>
<gene>
    <name evidence="2" type="ORF">RDWZM_007093</name>
</gene>
<feature type="coiled-coil region" evidence="1">
    <location>
        <begin position="282"/>
        <end position="309"/>
    </location>
</feature>
<dbReference type="EMBL" id="JAPWDV010000002">
    <property type="protein sequence ID" value="KAJ6221281.1"/>
    <property type="molecule type" value="Genomic_DNA"/>
</dbReference>
<evidence type="ECO:0000313" key="2">
    <source>
        <dbReference type="EMBL" id="KAJ6221281.1"/>
    </source>
</evidence>
<protein>
    <submittedName>
        <fullName evidence="2">Uncharacterized protein</fullName>
    </submittedName>
</protein>
<keyword evidence="1" id="KW-0175">Coiled coil</keyword>
<proteinExistence type="predicted"/>
<reference evidence="2" key="1">
    <citation type="submission" date="2022-12" db="EMBL/GenBank/DDBJ databases">
        <title>Genome assemblies of Blomia tropicalis.</title>
        <authorList>
            <person name="Cui Y."/>
        </authorList>
    </citation>
    <scope>NUCLEOTIDE SEQUENCE</scope>
    <source>
        <tissue evidence="2">Adult mites</tissue>
    </source>
</reference>
<organism evidence="2 3">
    <name type="scientific">Blomia tropicalis</name>
    <name type="common">Mite</name>
    <dbReference type="NCBI Taxonomy" id="40697"/>
    <lineage>
        <taxon>Eukaryota</taxon>
        <taxon>Metazoa</taxon>
        <taxon>Ecdysozoa</taxon>
        <taxon>Arthropoda</taxon>
        <taxon>Chelicerata</taxon>
        <taxon>Arachnida</taxon>
        <taxon>Acari</taxon>
        <taxon>Acariformes</taxon>
        <taxon>Sarcoptiformes</taxon>
        <taxon>Astigmata</taxon>
        <taxon>Glycyphagoidea</taxon>
        <taxon>Echimyopodidae</taxon>
        <taxon>Blomia</taxon>
    </lineage>
</organism>
<evidence type="ECO:0000313" key="3">
    <source>
        <dbReference type="Proteomes" id="UP001142055"/>
    </source>
</evidence>
<sequence>MDTELINLERRLVTMYHSILNLIRKNQTFNIEQQLNEFTIIVEEIPAKYSDVIQKWKNYLVKLLTVLEQIKESNTLFDRFTDVGSVAGSVATTHLLKNIPEMMIKESTNEDEYRPNDDKSNSFLTYETKLNQYESEIYRLLNEKSCENLKLLQDKITEFIDLVHKIPKEYREQNIEWDTKLFQLLDKYTNAKSNDSPKKLVNDTLLEEQLSNMESIISIYLHTNELEFAERSIENMKDLIEKIPSEHFKMREKWNEKFQIMSDEHAYRLIAKSATKNYKPIEIEATDSLEKLKKRFNDYKEKIELVDFKRISIKTYKQLRKMKSEIESMFDLTPLPVEEVSINIHNFQQIVNDIPADCADAKAEWQIIVETFFNKLQAKSQQLNNLFDLKATEKLPDNDDVSVVQNIIPKSETSQVQTIDENSFSHVDKISLKLCLVEVKFANLLTKIPKPVSELKMSFKKMVQLMKLIPPECTDYVEDWEFRIKHCRRRLNEFINEQNKMKSNEEANNSSIMAEDNEIIKTTNNIMNVLNNYAMHIQSLFNLTSIPFAALEKMIDQFYTLIIRIPDKYQNEWMEKYIQFVEKFIVEFEKN</sequence>
<keyword evidence="3" id="KW-1185">Reference proteome</keyword>
<dbReference type="Proteomes" id="UP001142055">
    <property type="component" value="Chromosome 2"/>
</dbReference>
<accession>A0A9Q0M8H0</accession>
<name>A0A9Q0M8H0_BLOTA</name>